<evidence type="ECO:0000256" key="2">
    <source>
        <dbReference type="ARBA" id="ARBA00008854"/>
    </source>
</evidence>
<dbReference type="InterPro" id="IPR023353">
    <property type="entry name" value="LemA-like_dom_sf"/>
</dbReference>
<dbReference type="PANTHER" id="PTHR34478:SF2">
    <property type="entry name" value="MEMBRANE PROTEIN"/>
    <property type="match status" value="1"/>
</dbReference>
<evidence type="ECO:0000313" key="8">
    <source>
        <dbReference type="EMBL" id="SHF33674.1"/>
    </source>
</evidence>
<reference evidence="8 9" key="1">
    <citation type="submission" date="2016-11" db="EMBL/GenBank/DDBJ databases">
        <authorList>
            <person name="Jaros S."/>
            <person name="Januszkiewicz K."/>
            <person name="Wedrychowicz H."/>
        </authorList>
    </citation>
    <scope>NUCLEOTIDE SEQUENCE [LARGE SCALE GENOMIC DNA]</scope>
    <source>
        <strain evidence="8 9">DSM 26897</strain>
    </source>
</reference>
<dbReference type="Pfam" id="PF04011">
    <property type="entry name" value="LemA"/>
    <property type="match status" value="1"/>
</dbReference>
<evidence type="ECO:0000313" key="9">
    <source>
        <dbReference type="Proteomes" id="UP000184368"/>
    </source>
</evidence>
<evidence type="ECO:0000256" key="7">
    <source>
        <dbReference type="SAM" id="MobiDB-lite"/>
    </source>
</evidence>
<keyword evidence="9" id="KW-1185">Reference proteome</keyword>
<dbReference type="Gene3D" id="1.20.1440.20">
    <property type="entry name" value="LemA-like domain"/>
    <property type="match status" value="1"/>
</dbReference>
<proteinExistence type="inferred from homology"/>
<name>A0A1M5ATZ5_9BACT</name>
<dbReference type="InterPro" id="IPR007156">
    <property type="entry name" value="MamQ_LemA"/>
</dbReference>
<dbReference type="PANTHER" id="PTHR34478">
    <property type="entry name" value="PROTEIN LEMA"/>
    <property type="match status" value="1"/>
</dbReference>
<dbReference type="OrthoDB" id="9804152at2"/>
<dbReference type="SUPFAM" id="SSF140478">
    <property type="entry name" value="LemA-like"/>
    <property type="match status" value="1"/>
</dbReference>
<evidence type="ECO:0000256" key="3">
    <source>
        <dbReference type="ARBA" id="ARBA00022692"/>
    </source>
</evidence>
<dbReference type="EMBL" id="FQUO01000007">
    <property type="protein sequence ID" value="SHF33674.1"/>
    <property type="molecule type" value="Genomic_DNA"/>
</dbReference>
<organism evidence="8 9">
    <name type="scientific">Cnuella takakiae</name>
    <dbReference type="NCBI Taxonomy" id="1302690"/>
    <lineage>
        <taxon>Bacteria</taxon>
        <taxon>Pseudomonadati</taxon>
        <taxon>Bacteroidota</taxon>
        <taxon>Chitinophagia</taxon>
        <taxon>Chitinophagales</taxon>
        <taxon>Chitinophagaceae</taxon>
        <taxon>Cnuella</taxon>
    </lineage>
</organism>
<keyword evidence="4" id="KW-1133">Transmembrane helix</keyword>
<accession>A0A1M5ATZ5</accession>
<keyword evidence="5" id="KW-0472">Membrane</keyword>
<dbReference type="STRING" id="1302690.BUE76_16030"/>
<dbReference type="Proteomes" id="UP000184368">
    <property type="component" value="Unassembled WGS sequence"/>
</dbReference>
<dbReference type="GO" id="GO:0016020">
    <property type="term" value="C:membrane"/>
    <property type="evidence" value="ECO:0007669"/>
    <property type="project" value="UniProtKB-SubCell"/>
</dbReference>
<evidence type="ECO:0000256" key="6">
    <source>
        <dbReference type="SAM" id="Coils"/>
    </source>
</evidence>
<sequence length="214" mass="23850">MKGRSLTTLIIVGVLALFLFWGCGSYNGLVGQDETVKNAWNKVQSDYQRRADLIPNLVNTVKGEANFERGTLNDVISARAKASSVQLNADDLTPENIERFQQAQSQLSGSLSRLLVTVEQYPNLRANDAFRNLQAQLEGTENRIKVSRNDFNDAVQTYNTQVRRFPTAMFAGIFGFRPRQGFTADPGAENAPRVDFGEPQRQPSVNFNDTATTR</sequence>
<feature type="region of interest" description="Disordered" evidence="7">
    <location>
        <begin position="181"/>
        <end position="214"/>
    </location>
</feature>
<keyword evidence="6" id="KW-0175">Coiled coil</keyword>
<evidence type="ECO:0000256" key="5">
    <source>
        <dbReference type="ARBA" id="ARBA00023136"/>
    </source>
</evidence>
<feature type="compositionally biased region" description="Polar residues" evidence="7">
    <location>
        <begin position="201"/>
        <end position="214"/>
    </location>
</feature>
<gene>
    <name evidence="8" type="ORF">SAMN05444008_1076</name>
</gene>
<dbReference type="AlphaFoldDB" id="A0A1M5ATZ5"/>
<evidence type="ECO:0000256" key="4">
    <source>
        <dbReference type="ARBA" id="ARBA00022989"/>
    </source>
</evidence>
<comment type="similarity">
    <text evidence="2">Belongs to the LemA family.</text>
</comment>
<evidence type="ECO:0000256" key="1">
    <source>
        <dbReference type="ARBA" id="ARBA00004167"/>
    </source>
</evidence>
<dbReference type="RefSeq" id="WP_073042691.1">
    <property type="nucleotide sequence ID" value="NZ_FQUO01000007.1"/>
</dbReference>
<keyword evidence="3" id="KW-0812">Transmembrane</keyword>
<feature type="coiled-coil region" evidence="6">
    <location>
        <begin position="123"/>
        <end position="150"/>
    </location>
</feature>
<comment type="subcellular location">
    <subcellularLocation>
        <location evidence="1">Membrane</location>
        <topology evidence="1">Single-pass membrane protein</topology>
    </subcellularLocation>
</comment>
<protein>
    <submittedName>
        <fullName evidence="8">LemA protein</fullName>
    </submittedName>
</protein>